<dbReference type="STRING" id="1566387.QV13_08115"/>
<gene>
    <name evidence="4" type="ORF">QV13_08115</name>
</gene>
<evidence type="ECO:0000313" key="5">
    <source>
        <dbReference type="Proteomes" id="UP000094412"/>
    </source>
</evidence>
<dbReference type="EMBL" id="MDEO01000029">
    <property type="protein sequence ID" value="OCX20640.1"/>
    <property type="molecule type" value="Genomic_DNA"/>
</dbReference>
<evidence type="ECO:0000313" key="4">
    <source>
        <dbReference type="EMBL" id="OCX20640.1"/>
    </source>
</evidence>
<dbReference type="Proteomes" id="UP000094412">
    <property type="component" value="Unassembled WGS sequence"/>
</dbReference>
<dbReference type="InterPro" id="IPR001172">
    <property type="entry name" value="FliN_T3SS_HrcQb"/>
</dbReference>
<dbReference type="NCBIfam" id="TIGR02551">
    <property type="entry name" value="SpaO_YscQ"/>
    <property type="match status" value="1"/>
</dbReference>
<dbReference type="AlphaFoldDB" id="A0A1C2E0T6"/>
<evidence type="ECO:0000259" key="3">
    <source>
        <dbReference type="Pfam" id="PF01052"/>
    </source>
</evidence>
<dbReference type="SUPFAM" id="SSF101801">
    <property type="entry name" value="Surface presentation of antigens (SPOA)"/>
    <property type="match status" value="1"/>
</dbReference>
<keyword evidence="5" id="KW-1185">Reference proteome</keyword>
<name>A0A1C2E0T6_9HYPH</name>
<dbReference type="GO" id="GO:0003774">
    <property type="term" value="F:cytoskeletal motor activity"/>
    <property type="evidence" value="ECO:0007669"/>
    <property type="project" value="InterPro"/>
</dbReference>
<organism evidence="4 5">
    <name type="scientific">Mesorhizobium hungaricum</name>
    <dbReference type="NCBI Taxonomy" id="1566387"/>
    <lineage>
        <taxon>Bacteria</taxon>
        <taxon>Pseudomonadati</taxon>
        <taxon>Pseudomonadota</taxon>
        <taxon>Alphaproteobacteria</taxon>
        <taxon>Hyphomicrobiales</taxon>
        <taxon>Phyllobacteriaceae</taxon>
        <taxon>Mesorhizobium</taxon>
    </lineage>
</organism>
<reference evidence="4 5" key="1">
    <citation type="submission" date="2016-08" db="EMBL/GenBank/DDBJ databases">
        <title>Whole genome sequence of Mesorhizobium sp. strain UASWS1009 isolated from industrial sewage.</title>
        <authorList>
            <person name="Crovadore J."/>
            <person name="Calmin G."/>
            <person name="Chablais R."/>
            <person name="Cochard B."/>
            <person name="Lefort F."/>
        </authorList>
    </citation>
    <scope>NUCLEOTIDE SEQUENCE [LARGE SCALE GENOMIC DNA]</scope>
    <source>
        <strain evidence="4 5">UASWS1009</strain>
    </source>
</reference>
<protein>
    <recommendedName>
        <fullName evidence="3">Flagellar motor switch protein FliN-like C-terminal domain-containing protein</fullName>
    </recommendedName>
</protein>
<sequence>MMFDDRAGGSSMSRALTTAKAATRRKPAGRNLNGALITDALDLARVSAEQVVALNTFYKHRRAADITLAGQPAKIVTDWSAAQSDDQPSCTLRFKIGEHSAELSVPLSLTEQLLATVDKTARLGTLLPQHAALLLETAMADQLDWFEAKLQAPIELATVEKREPPAEAAPFGFVLSVGEQPAKCALRLNDGELLSRLSKLLDETDRSEASFPAALPVPVRLWCDVLATSLGEVRELEPGDVVLFAEQAEAVLVIGDRLIAPVSISASGTQLSAAPAVIAGSKWEWMMGQDTGTASQALDDATLDDLPVALAFEVGRKAMPLGDIRKLSAGAIVQLDATGQGVDILANGKRVGQGEMVRIGESLGVRVTRMFDNA</sequence>
<dbReference type="GO" id="GO:0030254">
    <property type="term" value="P:protein secretion by the type III secretion system"/>
    <property type="evidence" value="ECO:0007669"/>
    <property type="project" value="InterPro"/>
</dbReference>
<feature type="region of interest" description="Disordered" evidence="2">
    <location>
        <begin position="1"/>
        <end position="25"/>
    </location>
</feature>
<dbReference type="PRINTS" id="PR00956">
    <property type="entry name" value="FLGMOTORFLIN"/>
</dbReference>
<dbReference type="GO" id="GO:0050918">
    <property type="term" value="P:positive chemotaxis"/>
    <property type="evidence" value="ECO:0007669"/>
    <property type="project" value="TreeGrafter"/>
</dbReference>
<dbReference type="InterPro" id="IPR001543">
    <property type="entry name" value="FliN-like_C"/>
</dbReference>
<dbReference type="InterPro" id="IPR036429">
    <property type="entry name" value="SpoA-like_sf"/>
</dbReference>
<comment type="similarity">
    <text evidence="1">Belongs to the FliN/MopA/SpaO family.</text>
</comment>
<dbReference type="Gene3D" id="2.30.330.10">
    <property type="entry name" value="SpoA-like"/>
    <property type="match status" value="1"/>
</dbReference>
<evidence type="ECO:0000256" key="2">
    <source>
        <dbReference type="SAM" id="MobiDB-lite"/>
    </source>
</evidence>
<dbReference type="GO" id="GO:0071978">
    <property type="term" value="P:bacterial-type flagellum-dependent swarming motility"/>
    <property type="evidence" value="ECO:0007669"/>
    <property type="project" value="TreeGrafter"/>
</dbReference>
<dbReference type="GO" id="GO:0009425">
    <property type="term" value="C:bacterial-type flagellum basal body"/>
    <property type="evidence" value="ECO:0007669"/>
    <property type="project" value="InterPro"/>
</dbReference>
<feature type="domain" description="Flagellar motor switch protein FliN-like C-terminal" evidence="3">
    <location>
        <begin position="303"/>
        <end position="371"/>
    </location>
</feature>
<comment type="caution">
    <text evidence="4">The sequence shown here is derived from an EMBL/GenBank/DDBJ whole genome shotgun (WGS) entry which is preliminary data.</text>
</comment>
<dbReference type="PANTHER" id="PTHR30034:SF6">
    <property type="entry name" value="YOP PROTEINS TRANSLOCATION PROTEIN Q"/>
    <property type="match status" value="1"/>
</dbReference>
<evidence type="ECO:0000256" key="1">
    <source>
        <dbReference type="ARBA" id="ARBA00009226"/>
    </source>
</evidence>
<dbReference type="Pfam" id="PF01052">
    <property type="entry name" value="FliMN_C"/>
    <property type="match status" value="1"/>
</dbReference>
<proteinExistence type="inferred from homology"/>
<accession>A0A1C2E0T6</accession>
<dbReference type="PANTHER" id="PTHR30034">
    <property type="entry name" value="FLAGELLAR MOTOR SWITCH PROTEIN FLIM"/>
    <property type="match status" value="1"/>
</dbReference>
<dbReference type="InterPro" id="IPR013385">
    <property type="entry name" value="T3SS_SpaO/YscQ/SpaO"/>
</dbReference>